<dbReference type="Pfam" id="PF02365">
    <property type="entry name" value="NAM"/>
    <property type="match status" value="1"/>
</dbReference>
<feature type="compositionally biased region" description="Basic and acidic residues" evidence="6">
    <location>
        <begin position="1010"/>
        <end position="1026"/>
    </location>
</feature>
<evidence type="ECO:0000256" key="4">
    <source>
        <dbReference type="ARBA" id="ARBA00023163"/>
    </source>
</evidence>
<evidence type="ECO:0000256" key="5">
    <source>
        <dbReference type="ARBA" id="ARBA00023242"/>
    </source>
</evidence>
<evidence type="ECO:0000256" key="2">
    <source>
        <dbReference type="ARBA" id="ARBA00023015"/>
    </source>
</evidence>
<reference evidence="10" key="1">
    <citation type="journal article" date="2019" name="Gigascience">
        <title>De novo genome assembly of the endangered Acer yangbiense, a plant species with extremely small populations endemic to Yunnan Province, China.</title>
        <authorList>
            <person name="Yang J."/>
            <person name="Wariss H.M."/>
            <person name="Tao L."/>
            <person name="Zhang R."/>
            <person name="Yun Q."/>
            <person name="Hollingsworth P."/>
            <person name="Dao Z."/>
            <person name="Luo G."/>
            <person name="Guo H."/>
            <person name="Ma Y."/>
            <person name="Sun W."/>
        </authorList>
    </citation>
    <scope>NUCLEOTIDE SEQUENCE [LARGE SCALE GENOMIC DNA]</scope>
    <source>
        <strain evidence="10">cv. br00</strain>
    </source>
</reference>
<dbReference type="Gene3D" id="2.170.150.80">
    <property type="entry name" value="NAC domain"/>
    <property type="match status" value="1"/>
</dbReference>
<dbReference type="GO" id="GO:0005634">
    <property type="term" value="C:nucleus"/>
    <property type="evidence" value="ECO:0007669"/>
    <property type="project" value="UniProtKB-SubCell"/>
</dbReference>
<keyword evidence="10" id="KW-1185">Reference proteome</keyword>
<dbReference type="InterPro" id="IPR006121">
    <property type="entry name" value="HMA_dom"/>
</dbReference>
<feature type="domain" description="HMA" evidence="7">
    <location>
        <begin position="895"/>
        <end position="959"/>
    </location>
</feature>
<dbReference type="GO" id="GO:0006355">
    <property type="term" value="P:regulation of DNA-templated transcription"/>
    <property type="evidence" value="ECO:0007669"/>
    <property type="project" value="InterPro"/>
</dbReference>
<dbReference type="PANTHER" id="PTHR47066:SF1">
    <property type="entry name" value="HEAVY METAL-ASSOCIATED ISOPRENYLATED PLANT PROTEIN 9"/>
    <property type="match status" value="1"/>
</dbReference>
<accession>A0A5N5KMG3</accession>
<dbReference type="PROSITE" id="PS51005">
    <property type="entry name" value="NAC"/>
    <property type="match status" value="1"/>
</dbReference>
<dbReference type="PROSITE" id="PS50846">
    <property type="entry name" value="HMA_2"/>
    <property type="match status" value="2"/>
</dbReference>
<gene>
    <name evidence="9" type="ORF">DKX38_018225</name>
</gene>
<evidence type="ECO:0008006" key="11">
    <source>
        <dbReference type="Google" id="ProtNLM"/>
    </source>
</evidence>
<dbReference type="CDD" id="cd00371">
    <property type="entry name" value="HMA"/>
    <property type="match status" value="2"/>
</dbReference>
<dbReference type="AlphaFoldDB" id="A0A5N5KMG3"/>
<dbReference type="Proteomes" id="UP000326939">
    <property type="component" value="Chromosome 12"/>
</dbReference>
<feature type="compositionally biased region" description="Basic and acidic residues" evidence="6">
    <location>
        <begin position="771"/>
        <end position="805"/>
    </location>
</feature>
<dbReference type="FunFam" id="2.170.150.80:FF:000002">
    <property type="entry name" value="Nac domain-containing protein 86"/>
    <property type="match status" value="1"/>
</dbReference>
<organism evidence="9 10">
    <name type="scientific">Salix brachista</name>
    <dbReference type="NCBI Taxonomy" id="2182728"/>
    <lineage>
        <taxon>Eukaryota</taxon>
        <taxon>Viridiplantae</taxon>
        <taxon>Streptophyta</taxon>
        <taxon>Embryophyta</taxon>
        <taxon>Tracheophyta</taxon>
        <taxon>Spermatophyta</taxon>
        <taxon>Magnoliopsida</taxon>
        <taxon>eudicotyledons</taxon>
        <taxon>Gunneridae</taxon>
        <taxon>Pentapetalae</taxon>
        <taxon>rosids</taxon>
        <taxon>fabids</taxon>
        <taxon>Malpighiales</taxon>
        <taxon>Salicaceae</taxon>
        <taxon>Saliceae</taxon>
        <taxon>Salix</taxon>
    </lineage>
</organism>
<keyword evidence="2" id="KW-0805">Transcription regulation</keyword>
<keyword evidence="5" id="KW-0539">Nucleus</keyword>
<proteinExistence type="predicted"/>
<keyword evidence="4" id="KW-0804">Transcription</keyword>
<dbReference type="InterPro" id="IPR036163">
    <property type="entry name" value="HMA_dom_sf"/>
</dbReference>
<sequence length="1072" mass="120221">MAVLSLNLNSLPLGFRFRPSDAELVNYYLKYKINGRDDKVKVIREIDVCKWEPWDLPGLSIIENEDPEWFFFCPLDRKYPNGSRQNRATSAGYWKATGKDRKIKSGHSLIGMKKTLVFYTGRAPKGKRTNWVVHEYRATEEEFDGTKPGQSAFVLCRLFKKQDESIERPNSDEAETTVSSPTTALSSPEVTQSDQLLTEASPQNATISGVVAPVEFPSCSVGVSDGGDQTVDLPASPEEELNLEDALNWLFDSPPKAHYELFPPVHEQVQEALGSSSMFYHGNNEVSSSNRGMQSHNGGNETDADTTEFINSILKQPDEHLYEVPSVQDISSFPSESLFSGSLLNVVNDTESYSGLDFDLEPIRIEQGFQGAAFPEGNIDEMPSSTLLYDSNAHQQPIYQGGLQNRSYTRQSLASTSTMDQLNNLNSPSNDTNEVDGGDIDWDGIRIRVHNPQNQRFCRNLNTQGDAPRRLHLQRKLQVQPVQFSTKSEDFSFGEGELESECIVTKEIKVSETNAMDEGSYTNAMDEQLKPTLVKVSETNKFSEELIPNNATAVKNNRSMFSKVSFMFSKASSACNSTWPITMFRVAVLAVLFAVLATFHPQTYREQLLSSAQQDKDWLITIKRQIHENPELRFEELKPVLLLEMNLINLVFLTHTPFPKLGLSLKLALVYLLLLLFYEEDFLIMSDLDYVLFGCSHNIVHTDDTSSLCHERYSAALSHQSAWHSMCLGTTFLYFVLLNPHRPLTSPLTPITKSISLLYLLVKMGEEAKQEQAKAEAKPEEKKEENAEAKKEEKPTEEEKKEEPKPPSPFVLFVDLHCVGCAKKIERSIMKIRGVEGVAIDMAQNQVTIKGIVEPQAVCNKIMKKTKRKAKVLSPLPENEGEQMPQVITSQVSGLTTVELDINMHCEACAEQLKKKILKMRGVQTAVTDLSSSKVTVTGTMEATKLVEYIYKRTKKQARIVPQPEPEPETAKEEEKPAEEAKPAEATKEEKKEEEKPAEEGGGGGGGGDIPEKNQKKEDEGKKEGVENADIINTDEENMKKMMHYYQPVYVIERIPPPQLFSDENPNACCIS</sequence>
<dbReference type="Pfam" id="PF00403">
    <property type="entry name" value="HMA"/>
    <property type="match status" value="2"/>
</dbReference>
<dbReference type="InterPro" id="IPR036093">
    <property type="entry name" value="NAC_dom_sf"/>
</dbReference>
<evidence type="ECO:0000256" key="1">
    <source>
        <dbReference type="ARBA" id="ARBA00004123"/>
    </source>
</evidence>
<dbReference type="PANTHER" id="PTHR47066">
    <property type="entry name" value="HEAVY METAL-ASSOCIATED ISOPRENYLATED PLANT PROTEIN 9"/>
    <property type="match status" value="1"/>
</dbReference>
<evidence type="ECO:0000259" key="7">
    <source>
        <dbReference type="PROSITE" id="PS50846"/>
    </source>
</evidence>
<feature type="domain" description="NAC" evidence="8">
    <location>
        <begin position="11"/>
        <end position="161"/>
    </location>
</feature>
<feature type="region of interest" description="Disordered" evidence="6">
    <location>
        <begin position="165"/>
        <end position="194"/>
    </location>
</feature>
<dbReference type="GO" id="GO:0046872">
    <property type="term" value="F:metal ion binding"/>
    <property type="evidence" value="ECO:0007669"/>
    <property type="project" value="InterPro"/>
</dbReference>
<protein>
    <recommendedName>
        <fullName evidence="11">NAC domain-containing protein</fullName>
    </recommendedName>
</protein>
<dbReference type="InterPro" id="IPR003441">
    <property type="entry name" value="NAC-dom"/>
</dbReference>
<keyword evidence="3" id="KW-0238">DNA-binding</keyword>
<evidence type="ECO:0000313" key="10">
    <source>
        <dbReference type="Proteomes" id="UP000326939"/>
    </source>
</evidence>
<feature type="region of interest" description="Disordered" evidence="6">
    <location>
        <begin position="958"/>
        <end position="1034"/>
    </location>
</feature>
<dbReference type="Gene3D" id="3.30.70.100">
    <property type="match status" value="2"/>
</dbReference>
<dbReference type="GO" id="GO:0003677">
    <property type="term" value="F:DNA binding"/>
    <property type="evidence" value="ECO:0007669"/>
    <property type="project" value="UniProtKB-KW"/>
</dbReference>
<comment type="caution">
    <text evidence="9">The sequence shown here is derived from an EMBL/GenBank/DDBJ whole genome shotgun (WGS) entry which is preliminary data.</text>
</comment>
<feature type="compositionally biased region" description="Polar residues" evidence="6">
    <location>
        <begin position="176"/>
        <end position="194"/>
    </location>
</feature>
<evidence type="ECO:0000259" key="8">
    <source>
        <dbReference type="PROSITE" id="PS51005"/>
    </source>
</evidence>
<feature type="domain" description="HMA" evidence="7">
    <location>
        <begin position="807"/>
        <end position="870"/>
    </location>
</feature>
<dbReference type="SUPFAM" id="SSF55008">
    <property type="entry name" value="HMA, heavy metal-associated domain"/>
    <property type="match status" value="2"/>
</dbReference>
<dbReference type="EMBL" id="VDCV01000012">
    <property type="protein sequence ID" value="KAB5531555.1"/>
    <property type="molecule type" value="Genomic_DNA"/>
</dbReference>
<evidence type="ECO:0000313" key="9">
    <source>
        <dbReference type="EMBL" id="KAB5531555.1"/>
    </source>
</evidence>
<feature type="compositionally biased region" description="Basic and acidic residues" evidence="6">
    <location>
        <begin position="969"/>
        <end position="999"/>
    </location>
</feature>
<dbReference type="SUPFAM" id="SSF101941">
    <property type="entry name" value="NAC domain"/>
    <property type="match status" value="1"/>
</dbReference>
<comment type="subcellular location">
    <subcellularLocation>
        <location evidence="1">Nucleus</location>
    </subcellularLocation>
</comment>
<evidence type="ECO:0000256" key="6">
    <source>
        <dbReference type="SAM" id="MobiDB-lite"/>
    </source>
</evidence>
<feature type="compositionally biased region" description="Gly residues" evidence="6">
    <location>
        <begin position="1000"/>
        <end position="1009"/>
    </location>
</feature>
<evidence type="ECO:0000256" key="3">
    <source>
        <dbReference type="ARBA" id="ARBA00023125"/>
    </source>
</evidence>
<name>A0A5N5KMG3_9ROSI</name>
<dbReference type="InterPro" id="IPR044258">
    <property type="entry name" value="HIPP09-like"/>
</dbReference>
<feature type="region of interest" description="Disordered" evidence="6">
    <location>
        <begin position="771"/>
        <end position="806"/>
    </location>
</feature>